<gene>
    <name evidence="1" type="ORF">FSB73_06315</name>
</gene>
<evidence type="ECO:0000313" key="1">
    <source>
        <dbReference type="EMBL" id="QEC71343.1"/>
    </source>
</evidence>
<sequence>MSLIIVDGFKVYDDLKGKPQDLIIESDQIDKGMEFFHKNKLRGIVIASVHGYNLNNVNFLKDYPFIKHISISNISNIEGLYVLKQLESLYISGDKLKIDFKYFPNLKYLVIDWSPSLLNIDCCWKLESLSLNRFKPADKNLMRLANISHLRSLTITQSPITSLKGLDDFRQLEKLEINYCSKLEEICCLEGNNETLTALIFDHCKAIKNHEYVHIFGKLTILAYNNCGSIQSIKFIREMPSLEDFRFVGTDIIDGDISPCLGLKYAGFFDKKHYSHTSEQINKGA</sequence>
<dbReference type="EMBL" id="CP042434">
    <property type="protein sequence ID" value="QEC71343.1"/>
    <property type="molecule type" value="Genomic_DNA"/>
</dbReference>
<proteinExistence type="predicted"/>
<accession>A0A5B8VJI3</accession>
<name>A0A5B8VJI3_9BACT</name>
<organism evidence="1 2">
    <name type="scientific">Arachidicoccus ginsenosidivorans</name>
    <dbReference type="NCBI Taxonomy" id="496057"/>
    <lineage>
        <taxon>Bacteria</taxon>
        <taxon>Pseudomonadati</taxon>
        <taxon>Bacteroidota</taxon>
        <taxon>Chitinophagia</taxon>
        <taxon>Chitinophagales</taxon>
        <taxon>Chitinophagaceae</taxon>
        <taxon>Arachidicoccus</taxon>
    </lineage>
</organism>
<evidence type="ECO:0000313" key="2">
    <source>
        <dbReference type="Proteomes" id="UP000321291"/>
    </source>
</evidence>
<dbReference type="InterPro" id="IPR032675">
    <property type="entry name" value="LRR_dom_sf"/>
</dbReference>
<dbReference type="KEGG" id="agi:FSB73_06315"/>
<protein>
    <recommendedName>
        <fullName evidence="3">Leucine-rich repeat domain-containing protein</fullName>
    </recommendedName>
</protein>
<reference evidence="1 2" key="1">
    <citation type="journal article" date="2017" name="Int. J. Syst. Evol. Microbiol.">
        <title>Arachidicoccus ginsenosidivorans sp. nov., with ginsenoside-converting activity isolated from ginseng cultivating soil.</title>
        <authorList>
            <person name="Siddiqi M.Z."/>
            <person name="Aslam Z."/>
            <person name="Im W.T."/>
        </authorList>
    </citation>
    <scope>NUCLEOTIDE SEQUENCE [LARGE SCALE GENOMIC DNA]</scope>
    <source>
        <strain evidence="1 2">Gsoil 809</strain>
    </source>
</reference>
<dbReference type="AlphaFoldDB" id="A0A5B8VJI3"/>
<dbReference type="Proteomes" id="UP000321291">
    <property type="component" value="Chromosome"/>
</dbReference>
<dbReference type="SUPFAM" id="SSF52047">
    <property type="entry name" value="RNI-like"/>
    <property type="match status" value="1"/>
</dbReference>
<keyword evidence="2" id="KW-1185">Reference proteome</keyword>
<dbReference type="Gene3D" id="3.80.10.10">
    <property type="entry name" value="Ribonuclease Inhibitor"/>
    <property type="match status" value="1"/>
</dbReference>
<evidence type="ECO:0008006" key="3">
    <source>
        <dbReference type="Google" id="ProtNLM"/>
    </source>
</evidence>
<dbReference type="OrthoDB" id="9157385at2"/>
<dbReference type="RefSeq" id="WP_146780635.1">
    <property type="nucleotide sequence ID" value="NZ_CP042434.1"/>
</dbReference>